<gene>
    <name evidence="1" type="ORF">GSPATT00027742001</name>
</gene>
<sequence length="360" mass="41807">MELNFMIFPIPKNTYREGDLKELIKIPFYEDIFKLLPTSPKTRIQFHKIHPFKPPEDIPQVCDLIQVQDVSTQSVYDDQVDELPTQRIPHITQTKTIQPKPPIQTSRCGLRLSISPRVSFNNESLLPTLTNRSCKQIKEIPCLYLKSYTMTKRTIIYFHANCEDLKSSYNLVDFLRHNMRMNILAVEYPGYGIYQGEPSEEVILKDAEYIYKYMAFHSGVEEQNIILMGRSIGTGVACHVASMFRPATLVLISPFLSLQEIVQEKYPILRKMLKERFTNKDKILRVKCPLYILHGLKDSIVSVEQAKKLYGISDFFNSFVDLCKSPCLIRTPPEMTHTRFQFEQDLSLPLLGFMRQLNIL</sequence>
<dbReference type="HOGENOM" id="CLU_029375_5_0_1"/>
<dbReference type="PANTHER" id="PTHR12277">
    <property type="entry name" value="ALPHA/BETA HYDROLASE DOMAIN-CONTAINING PROTEIN"/>
    <property type="match status" value="1"/>
</dbReference>
<dbReference type="SUPFAM" id="SSF53474">
    <property type="entry name" value="alpha/beta-Hydrolases"/>
    <property type="match status" value="1"/>
</dbReference>
<dbReference type="AlphaFoldDB" id="A0BDU5"/>
<dbReference type="KEGG" id="ptm:GSPATT00027742001"/>
<dbReference type="STRING" id="5888.A0BDU5"/>
<dbReference type="RefSeq" id="XP_001424110.1">
    <property type="nucleotide sequence ID" value="XM_001424073.1"/>
</dbReference>
<keyword evidence="2" id="KW-1185">Reference proteome</keyword>
<evidence type="ECO:0000313" key="2">
    <source>
        <dbReference type="Proteomes" id="UP000000600"/>
    </source>
</evidence>
<dbReference type="Gene3D" id="3.40.50.1820">
    <property type="entry name" value="alpha/beta hydrolase"/>
    <property type="match status" value="1"/>
</dbReference>
<dbReference type="EMBL" id="CT867988">
    <property type="protein sequence ID" value="CAK56712.1"/>
    <property type="molecule type" value="Genomic_DNA"/>
</dbReference>
<proteinExistence type="predicted"/>
<dbReference type="OrthoDB" id="10249433at2759"/>
<evidence type="ECO:0008006" key="3">
    <source>
        <dbReference type="Google" id="ProtNLM"/>
    </source>
</evidence>
<dbReference type="GeneID" id="5009894"/>
<dbReference type="eggNOG" id="KOG1552">
    <property type="taxonomic scope" value="Eukaryota"/>
</dbReference>
<dbReference type="Proteomes" id="UP000000600">
    <property type="component" value="Unassembled WGS sequence"/>
</dbReference>
<evidence type="ECO:0000313" key="1">
    <source>
        <dbReference type="EMBL" id="CAK56712.1"/>
    </source>
</evidence>
<name>A0BDU5_PARTE</name>
<dbReference type="InParanoid" id="A0BDU5"/>
<dbReference type="PANTHER" id="PTHR12277:SF197">
    <property type="entry name" value="CHROMOSOME UNDETERMINED SCAFFOLD_38, WHOLE GENOME SHOTGUN SEQUENCE"/>
    <property type="match status" value="1"/>
</dbReference>
<protein>
    <recommendedName>
        <fullName evidence="3">Serine aminopeptidase S33 domain-containing protein</fullName>
    </recommendedName>
</protein>
<dbReference type="OMA" id="FMIFPIP"/>
<accession>A0BDU5</accession>
<reference evidence="1 2" key="1">
    <citation type="journal article" date="2006" name="Nature">
        <title>Global trends of whole-genome duplications revealed by the ciliate Paramecium tetraurelia.</title>
        <authorList>
            <consortium name="Genoscope"/>
            <person name="Aury J.-M."/>
            <person name="Jaillon O."/>
            <person name="Duret L."/>
            <person name="Noel B."/>
            <person name="Jubin C."/>
            <person name="Porcel B.M."/>
            <person name="Segurens B."/>
            <person name="Daubin V."/>
            <person name="Anthouard V."/>
            <person name="Aiach N."/>
            <person name="Arnaiz O."/>
            <person name="Billaut A."/>
            <person name="Beisson J."/>
            <person name="Blanc I."/>
            <person name="Bouhouche K."/>
            <person name="Camara F."/>
            <person name="Duharcourt S."/>
            <person name="Guigo R."/>
            <person name="Gogendeau D."/>
            <person name="Katinka M."/>
            <person name="Keller A.-M."/>
            <person name="Kissmehl R."/>
            <person name="Klotz C."/>
            <person name="Koll F."/>
            <person name="Le Moue A."/>
            <person name="Lepere C."/>
            <person name="Malinsky S."/>
            <person name="Nowacki M."/>
            <person name="Nowak J.K."/>
            <person name="Plattner H."/>
            <person name="Poulain J."/>
            <person name="Ruiz F."/>
            <person name="Serrano V."/>
            <person name="Zagulski M."/>
            <person name="Dessen P."/>
            <person name="Betermier M."/>
            <person name="Weissenbach J."/>
            <person name="Scarpelli C."/>
            <person name="Schachter V."/>
            <person name="Sperling L."/>
            <person name="Meyer E."/>
            <person name="Cohen J."/>
            <person name="Wincker P."/>
        </authorList>
    </citation>
    <scope>NUCLEOTIDE SEQUENCE [LARGE SCALE GENOMIC DNA]</scope>
    <source>
        <strain evidence="1 2">Stock d4-2</strain>
    </source>
</reference>
<organism evidence="1 2">
    <name type="scientific">Paramecium tetraurelia</name>
    <dbReference type="NCBI Taxonomy" id="5888"/>
    <lineage>
        <taxon>Eukaryota</taxon>
        <taxon>Sar</taxon>
        <taxon>Alveolata</taxon>
        <taxon>Ciliophora</taxon>
        <taxon>Intramacronucleata</taxon>
        <taxon>Oligohymenophorea</taxon>
        <taxon>Peniculida</taxon>
        <taxon>Parameciidae</taxon>
        <taxon>Paramecium</taxon>
    </lineage>
</organism>
<dbReference type="InterPro" id="IPR029058">
    <property type="entry name" value="AB_hydrolase_fold"/>
</dbReference>